<evidence type="ECO:0000256" key="6">
    <source>
        <dbReference type="RuleBase" id="RU362042"/>
    </source>
</evidence>
<comment type="subcellular location">
    <subcellularLocation>
        <location evidence="2">Cell membrane</location>
        <topology evidence="2">Single-pass type II membrane protein</topology>
    </subcellularLocation>
    <subcellularLocation>
        <location evidence="6">Membrane</location>
        <topology evidence="6">Single-pass type II membrane protein</topology>
    </subcellularLocation>
</comment>
<dbReference type="CDD" id="cd06530">
    <property type="entry name" value="S26_SPase_I"/>
    <property type="match status" value="1"/>
</dbReference>
<proteinExistence type="inferred from homology"/>
<keyword evidence="6" id="KW-0812">Transmembrane</keyword>
<keyword evidence="6" id="KW-1133">Transmembrane helix</keyword>
<dbReference type="InterPro" id="IPR036286">
    <property type="entry name" value="LexA/Signal_pep-like_sf"/>
</dbReference>
<dbReference type="InterPro" id="IPR019758">
    <property type="entry name" value="Pept_S26A_signal_pept_1_CS"/>
</dbReference>
<sequence length="222" mass="24739">MEQDKQNQNRADAAEATAVQEPVVSETPESEQNPPKKKKSEAKEWIKAIVVALVLVIIIRGFLFEPFIVDGPSMQPNFYTGERVIVNKILYDIRDPHPGEVVVLKVPSQNRDFIKRIIAVGGDTVKVDGDTVTVNGKAISEPYIQAAIDHAHAQGSNYNINNFPTEQIPDGKVPQGYVFVMGDNRSNSQDSRMIGYVPLGDIIGRADVIFWPLNKAEWINHY</sequence>
<dbReference type="NCBIfam" id="TIGR02227">
    <property type="entry name" value="sigpep_I_bact"/>
    <property type="match status" value="1"/>
</dbReference>
<keyword evidence="6" id="KW-0645">Protease</keyword>
<feature type="domain" description="Peptidase S26" evidence="8">
    <location>
        <begin position="43"/>
        <end position="211"/>
    </location>
</feature>
<evidence type="ECO:0000313" key="10">
    <source>
        <dbReference type="Proteomes" id="UP001185028"/>
    </source>
</evidence>
<dbReference type="RefSeq" id="WP_188776619.1">
    <property type="nucleotide sequence ID" value="NZ_BMMB01000007.1"/>
</dbReference>
<evidence type="ECO:0000256" key="2">
    <source>
        <dbReference type="ARBA" id="ARBA00004401"/>
    </source>
</evidence>
<name>A0ABU1IZR9_9BACL</name>
<dbReference type="GO" id="GO:0009003">
    <property type="term" value="F:signal peptidase activity"/>
    <property type="evidence" value="ECO:0007669"/>
    <property type="project" value="UniProtKB-EC"/>
</dbReference>
<dbReference type="SUPFAM" id="SSF51306">
    <property type="entry name" value="LexA/Signal peptidase"/>
    <property type="match status" value="1"/>
</dbReference>
<evidence type="ECO:0000256" key="7">
    <source>
        <dbReference type="SAM" id="MobiDB-lite"/>
    </source>
</evidence>
<dbReference type="PROSITE" id="PS00761">
    <property type="entry name" value="SPASE_I_3"/>
    <property type="match status" value="1"/>
</dbReference>
<reference evidence="9 10" key="1">
    <citation type="submission" date="2023-07" db="EMBL/GenBank/DDBJ databases">
        <title>Genomic Encyclopedia of Type Strains, Phase IV (KMG-IV): sequencing the most valuable type-strain genomes for metagenomic binning, comparative biology and taxonomic classification.</title>
        <authorList>
            <person name="Goeker M."/>
        </authorList>
    </citation>
    <scope>NUCLEOTIDE SEQUENCE [LARGE SCALE GENOMIC DNA]</scope>
    <source>
        <strain evidence="9 10">DSM 22170</strain>
    </source>
</reference>
<dbReference type="Proteomes" id="UP001185028">
    <property type="component" value="Unassembled WGS sequence"/>
</dbReference>
<dbReference type="PRINTS" id="PR00727">
    <property type="entry name" value="LEADERPTASE"/>
</dbReference>
<evidence type="ECO:0000256" key="4">
    <source>
        <dbReference type="ARBA" id="ARBA00013208"/>
    </source>
</evidence>
<dbReference type="Pfam" id="PF10502">
    <property type="entry name" value="Peptidase_S26"/>
    <property type="match status" value="1"/>
</dbReference>
<dbReference type="InterPro" id="IPR019533">
    <property type="entry name" value="Peptidase_S26"/>
</dbReference>
<evidence type="ECO:0000313" key="9">
    <source>
        <dbReference type="EMBL" id="MDR6244751.1"/>
    </source>
</evidence>
<dbReference type="Gene3D" id="2.10.109.10">
    <property type="entry name" value="Umud Fragment, subunit A"/>
    <property type="match status" value="1"/>
</dbReference>
<evidence type="ECO:0000256" key="1">
    <source>
        <dbReference type="ARBA" id="ARBA00000677"/>
    </source>
</evidence>
<evidence type="ECO:0000256" key="5">
    <source>
        <dbReference type="ARBA" id="ARBA00022801"/>
    </source>
</evidence>
<dbReference type="EMBL" id="JAVDQH010000009">
    <property type="protein sequence ID" value="MDR6244751.1"/>
    <property type="molecule type" value="Genomic_DNA"/>
</dbReference>
<comment type="caution">
    <text evidence="9">The sequence shown here is derived from an EMBL/GenBank/DDBJ whole genome shotgun (WGS) entry which is preliminary data.</text>
</comment>
<comment type="similarity">
    <text evidence="3 6">Belongs to the peptidase S26 family.</text>
</comment>
<dbReference type="EC" id="3.4.21.89" evidence="4 6"/>
<organism evidence="9 10">
    <name type="scientific">Paenibacillus hunanensis</name>
    <dbReference type="NCBI Taxonomy" id="539262"/>
    <lineage>
        <taxon>Bacteria</taxon>
        <taxon>Bacillati</taxon>
        <taxon>Bacillota</taxon>
        <taxon>Bacilli</taxon>
        <taxon>Bacillales</taxon>
        <taxon>Paenibacillaceae</taxon>
        <taxon>Paenibacillus</taxon>
    </lineage>
</organism>
<feature type="transmembrane region" description="Helical" evidence="6">
    <location>
        <begin position="45"/>
        <end position="64"/>
    </location>
</feature>
<dbReference type="PANTHER" id="PTHR43390">
    <property type="entry name" value="SIGNAL PEPTIDASE I"/>
    <property type="match status" value="1"/>
</dbReference>
<evidence type="ECO:0000259" key="8">
    <source>
        <dbReference type="Pfam" id="PF10502"/>
    </source>
</evidence>
<keyword evidence="10" id="KW-1185">Reference proteome</keyword>
<comment type="catalytic activity">
    <reaction evidence="1 6">
        <text>Cleavage of hydrophobic, N-terminal signal or leader sequences from secreted and periplasmic proteins.</text>
        <dbReference type="EC" id="3.4.21.89"/>
    </reaction>
</comment>
<protein>
    <recommendedName>
        <fullName evidence="4 6">Signal peptidase I</fullName>
        <ecNumber evidence="4 6">3.4.21.89</ecNumber>
    </recommendedName>
</protein>
<dbReference type="InterPro" id="IPR019757">
    <property type="entry name" value="Pept_S26A_signal_pept_1_Lys-AS"/>
</dbReference>
<feature type="region of interest" description="Disordered" evidence="7">
    <location>
        <begin position="1"/>
        <end position="39"/>
    </location>
</feature>
<keyword evidence="5 6" id="KW-0378">Hydrolase</keyword>
<evidence type="ECO:0000256" key="3">
    <source>
        <dbReference type="ARBA" id="ARBA00009370"/>
    </source>
</evidence>
<dbReference type="PROSITE" id="PS00760">
    <property type="entry name" value="SPASE_I_2"/>
    <property type="match status" value="1"/>
</dbReference>
<keyword evidence="6" id="KW-0472">Membrane</keyword>
<gene>
    <name evidence="9" type="ORF">JOC58_002648</name>
</gene>
<dbReference type="PANTHER" id="PTHR43390:SF1">
    <property type="entry name" value="CHLOROPLAST PROCESSING PEPTIDASE"/>
    <property type="match status" value="1"/>
</dbReference>
<accession>A0ABU1IZR9</accession>
<dbReference type="InterPro" id="IPR000223">
    <property type="entry name" value="Pept_S26A_signal_pept_1"/>
</dbReference>